<dbReference type="GO" id="GO:0016740">
    <property type="term" value="F:transferase activity"/>
    <property type="evidence" value="ECO:0007669"/>
    <property type="project" value="UniProtKB-KW"/>
</dbReference>
<protein>
    <submittedName>
        <fullName evidence="1">Glutamyl-tRNA(Gln) amidotransferase (Subunit C)</fullName>
        <ecNumber evidence="1">6.3.5.7</ecNumber>
    </submittedName>
</protein>
<dbReference type="EC" id="6.3.5.7" evidence="1"/>
<name>A0A485LX65_9ZZZZ</name>
<keyword evidence="1" id="KW-0808">Transferase</keyword>
<dbReference type="EMBL" id="CAADRN010000116">
    <property type="protein sequence ID" value="VFU13120.1"/>
    <property type="molecule type" value="Genomic_DNA"/>
</dbReference>
<dbReference type="GO" id="GO:0006450">
    <property type="term" value="P:regulation of translational fidelity"/>
    <property type="evidence" value="ECO:0007669"/>
    <property type="project" value="InterPro"/>
</dbReference>
<dbReference type="GO" id="GO:0070681">
    <property type="term" value="P:glutaminyl-tRNAGln biosynthesis via transamidation"/>
    <property type="evidence" value="ECO:0007669"/>
    <property type="project" value="TreeGrafter"/>
</dbReference>
<dbReference type="Pfam" id="PF02686">
    <property type="entry name" value="GatC"/>
    <property type="match status" value="1"/>
</dbReference>
<proteinExistence type="inferred from homology"/>
<dbReference type="SUPFAM" id="SSF141000">
    <property type="entry name" value="Glu-tRNAGln amidotransferase C subunit"/>
    <property type="match status" value="1"/>
</dbReference>
<dbReference type="HAMAP" id="MF_00122">
    <property type="entry name" value="GatC"/>
    <property type="match status" value="1"/>
</dbReference>
<organism evidence="1">
    <name type="scientific">anaerobic digester metagenome</name>
    <dbReference type="NCBI Taxonomy" id="1263854"/>
    <lineage>
        <taxon>unclassified sequences</taxon>
        <taxon>metagenomes</taxon>
        <taxon>ecological metagenomes</taxon>
    </lineage>
</organism>
<dbReference type="InterPro" id="IPR003837">
    <property type="entry name" value="GatC"/>
</dbReference>
<sequence>MVTREDVEHVALLGRLELTEEEKEIYTRQLNDILGHFQALQRLDTGNIQPTAHVLPLKNVYREDWVGQHMPREDALANCPDRDENYFKVPKIV</sequence>
<dbReference type="GO" id="GO:0050567">
    <property type="term" value="F:glutaminyl-tRNA synthase (glutamine-hydrolyzing) activity"/>
    <property type="evidence" value="ECO:0007669"/>
    <property type="project" value="UniProtKB-EC"/>
</dbReference>
<dbReference type="AlphaFoldDB" id="A0A485LX65"/>
<dbReference type="PANTHER" id="PTHR15004:SF0">
    <property type="entry name" value="GLUTAMYL-TRNA(GLN) AMIDOTRANSFERASE SUBUNIT C, MITOCHONDRIAL"/>
    <property type="match status" value="1"/>
</dbReference>
<gene>
    <name evidence="1" type="primary">gatC</name>
    <name evidence="1" type="ORF">SCFA_2020004</name>
</gene>
<accession>A0A485LX65</accession>
<dbReference type="NCBIfam" id="TIGR00135">
    <property type="entry name" value="gatC"/>
    <property type="match status" value="1"/>
</dbReference>
<evidence type="ECO:0000313" key="1">
    <source>
        <dbReference type="EMBL" id="VFU13120.1"/>
    </source>
</evidence>
<dbReference type="InterPro" id="IPR036113">
    <property type="entry name" value="Asp/Glu-ADT_sf_sub_c"/>
</dbReference>
<keyword evidence="1" id="KW-0436">Ligase</keyword>
<dbReference type="Gene3D" id="1.10.20.60">
    <property type="entry name" value="Glu-tRNAGln amidotransferase C subunit, N-terminal domain"/>
    <property type="match status" value="1"/>
</dbReference>
<reference evidence="1" key="1">
    <citation type="submission" date="2019-03" db="EMBL/GenBank/DDBJ databases">
        <authorList>
            <person name="Hao L."/>
        </authorList>
    </citation>
    <scope>NUCLEOTIDE SEQUENCE</scope>
</reference>
<dbReference type="PANTHER" id="PTHR15004">
    <property type="entry name" value="GLUTAMYL-TRNA(GLN) AMIDOTRANSFERASE SUBUNIT C, MITOCHONDRIAL"/>
    <property type="match status" value="1"/>
</dbReference>